<reference evidence="1 2" key="1">
    <citation type="submission" date="2016-09" db="EMBL/GenBank/DDBJ databases">
        <authorList>
            <person name="Capua I."/>
            <person name="De Benedictis P."/>
            <person name="Joannis T."/>
            <person name="Lombin L.H."/>
            <person name="Cattoli G."/>
        </authorList>
    </citation>
    <scope>NUCLEOTIDE SEQUENCE [LARGE SCALE GENOMIC DNA]</scope>
    <source>
        <strain evidence="1 2">IMI 309357</strain>
    </source>
</reference>
<accession>A0A1G4BDT6</accession>
<dbReference type="EMBL" id="MJBS01000035">
    <property type="protein sequence ID" value="OHE99574.1"/>
    <property type="molecule type" value="Genomic_DNA"/>
</dbReference>
<evidence type="ECO:0000313" key="2">
    <source>
        <dbReference type="Proteomes" id="UP000176998"/>
    </source>
</evidence>
<dbReference type="Proteomes" id="UP000176998">
    <property type="component" value="Unassembled WGS sequence"/>
</dbReference>
<name>A0A1G4BDT6_9PEZI</name>
<proteinExistence type="predicted"/>
<keyword evidence="2" id="KW-1185">Reference proteome</keyword>
<dbReference type="RefSeq" id="XP_022476721.1">
    <property type="nucleotide sequence ID" value="XM_022616797.1"/>
</dbReference>
<gene>
    <name evidence="1" type="ORF">CORC01_05152</name>
</gene>
<organism evidence="1 2">
    <name type="scientific">Colletotrichum orchidophilum</name>
    <dbReference type="NCBI Taxonomy" id="1209926"/>
    <lineage>
        <taxon>Eukaryota</taxon>
        <taxon>Fungi</taxon>
        <taxon>Dikarya</taxon>
        <taxon>Ascomycota</taxon>
        <taxon>Pezizomycotina</taxon>
        <taxon>Sordariomycetes</taxon>
        <taxon>Hypocreomycetidae</taxon>
        <taxon>Glomerellales</taxon>
        <taxon>Glomerellaceae</taxon>
        <taxon>Colletotrichum</taxon>
    </lineage>
</organism>
<comment type="caution">
    <text evidence="1">The sequence shown here is derived from an EMBL/GenBank/DDBJ whole genome shotgun (WGS) entry which is preliminary data.</text>
</comment>
<dbReference type="GeneID" id="34558307"/>
<protein>
    <submittedName>
        <fullName evidence="1">Uncharacterized protein</fullName>
    </submittedName>
</protein>
<dbReference type="AlphaFoldDB" id="A0A1G4BDT6"/>
<evidence type="ECO:0000313" key="1">
    <source>
        <dbReference type="EMBL" id="OHE99574.1"/>
    </source>
</evidence>
<sequence length="59" mass="6399">MAPQSCFLLSPDHIYVDSQALLAKETAVTASALPLVQKGTAGDLRACVNWENRVEANQR</sequence>